<evidence type="ECO:0000256" key="2">
    <source>
        <dbReference type="ARBA" id="ARBA00008000"/>
    </source>
</evidence>
<evidence type="ECO:0000256" key="6">
    <source>
        <dbReference type="ARBA" id="ARBA00022946"/>
    </source>
</evidence>
<dbReference type="GO" id="GO:0046872">
    <property type="term" value="F:metal ion binding"/>
    <property type="evidence" value="ECO:0007669"/>
    <property type="project" value="UniProtKB-KW"/>
</dbReference>
<dbReference type="AlphaFoldDB" id="A0AA41WXL4"/>
<name>A0AA41WXL4_9ALTE</name>
<keyword evidence="14" id="KW-1185">Reference proteome</keyword>
<dbReference type="Pfam" id="PF01565">
    <property type="entry name" value="FAD_binding_4"/>
    <property type="match status" value="1"/>
</dbReference>
<dbReference type="SUPFAM" id="SSF46548">
    <property type="entry name" value="alpha-helical ferredoxin"/>
    <property type="match status" value="1"/>
</dbReference>
<dbReference type="GO" id="GO:1903457">
    <property type="term" value="P:lactate catabolic process"/>
    <property type="evidence" value="ECO:0007669"/>
    <property type="project" value="TreeGrafter"/>
</dbReference>
<evidence type="ECO:0000256" key="1">
    <source>
        <dbReference type="ARBA" id="ARBA00001974"/>
    </source>
</evidence>
<dbReference type="InterPro" id="IPR016166">
    <property type="entry name" value="FAD-bd_PCMH"/>
</dbReference>
<keyword evidence="6" id="KW-0809">Transit peptide</keyword>
<evidence type="ECO:0000256" key="3">
    <source>
        <dbReference type="ARBA" id="ARBA00022630"/>
    </source>
</evidence>
<dbReference type="GO" id="GO:0051536">
    <property type="term" value="F:iron-sulfur cluster binding"/>
    <property type="evidence" value="ECO:0007669"/>
    <property type="project" value="UniProtKB-KW"/>
</dbReference>
<dbReference type="SUPFAM" id="SSF56176">
    <property type="entry name" value="FAD-binding/transporter-associated domain-like"/>
    <property type="match status" value="1"/>
</dbReference>
<evidence type="ECO:0000256" key="4">
    <source>
        <dbReference type="ARBA" id="ARBA00022723"/>
    </source>
</evidence>
<dbReference type="InterPro" id="IPR017896">
    <property type="entry name" value="4Fe4S_Fe-S-bd"/>
</dbReference>
<dbReference type="Gene3D" id="1.10.1060.10">
    <property type="entry name" value="Alpha-helical ferredoxin"/>
    <property type="match status" value="1"/>
</dbReference>
<dbReference type="InterPro" id="IPR016167">
    <property type="entry name" value="FAD-bd_PCMH_sub1"/>
</dbReference>
<dbReference type="InterPro" id="IPR004017">
    <property type="entry name" value="Cys_rich_dom"/>
</dbReference>
<feature type="domain" description="FAD-binding PCMH-type" evidence="12">
    <location>
        <begin position="35"/>
        <end position="263"/>
    </location>
</feature>
<comment type="cofactor">
    <cofactor evidence="1">
        <name>FAD</name>
        <dbReference type="ChEBI" id="CHEBI:57692"/>
    </cofactor>
</comment>
<accession>A0AA41WXL4</accession>
<organism evidence="13 14">
    <name type="scientific">Opacimonas viscosa</name>
    <dbReference type="NCBI Taxonomy" id="2961944"/>
    <lineage>
        <taxon>Bacteria</taxon>
        <taxon>Pseudomonadati</taxon>
        <taxon>Pseudomonadota</taxon>
        <taxon>Gammaproteobacteria</taxon>
        <taxon>Alteromonadales</taxon>
        <taxon>Alteromonadaceae</taxon>
        <taxon>Opacimonas</taxon>
    </lineage>
</organism>
<dbReference type="FunFam" id="1.10.1060.10:FF:000019">
    <property type="entry name" value="Oxidoreductase/iron-sulfur cluster-binding protein"/>
    <property type="match status" value="1"/>
</dbReference>
<dbReference type="PROSITE" id="PS51379">
    <property type="entry name" value="4FE4S_FER_2"/>
    <property type="match status" value="1"/>
</dbReference>
<dbReference type="PROSITE" id="PS00198">
    <property type="entry name" value="4FE4S_FER_1"/>
    <property type="match status" value="1"/>
</dbReference>
<dbReference type="InterPro" id="IPR016164">
    <property type="entry name" value="FAD-linked_Oxase-like_C"/>
</dbReference>
<dbReference type="Gene3D" id="3.30.43.10">
    <property type="entry name" value="Uridine Diphospho-n-acetylenolpyruvylglucosamine Reductase, domain 2"/>
    <property type="match status" value="1"/>
</dbReference>
<keyword evidence="4" id="KW-0479">Metal-binding</keyword>
<evidence type="ECO:0000259" key="12">
    <source>
        <dbReference type="PROSITE" id="PS51387"/>
    </source>
</evidence>
<dbReference type="Gene3D" id="3.30.465.10">
    <property type="match status" value="1"/>
</dbReference>
<dbReference type="InterPro" id="IPR004113">
    <property type="entry name" value="FAD-bd_oxidored_4_C"/>
</dbReference>
<reference evidence="13" key="1">
    <citation type="submission" date="2022-07" db="EMBL/GenBank/DDBJ databases">
        <title>Characterization of the Novel Bacterium Alteromonas immobilis LMIT006 and Alteromonas gregis LMIT007.</title>
        <authorList>
            <person name="Lin X."/>
        </authorList>
    </citation>
    <scope>NUCLEOTIDE SEQUENCE</scope>
    <source>
        <strain evidence="13">LMIT007</strain>
    </source>
</reference>
<dbReference type="Proteomes" id="UP001165413">
    <property type="component" value="Unassembled WGS sequence"/>
</dbReference>
<dbReference type="Gene3D" id="1.10.45.10">
    <property type="entry name" value="Vanillyl-alcohol Oxidase, Chain A, domain 4"/>
    <property type="match status" value="1"/>
</dbReference>
<dbReference type="GO" id="GO:0004458">
    <property type="term" value="F:D-lactate dehydrogenase (cytochrome) activity"/>
    <property type="evidence" value="ECO:0007669"/>
    <property type="project" value="UniProtKB-EC"/>
</dbReference>
<evidence type="ECO:0000256" key="7">
    <source>
        <dbReference type="ARBA" id="ARBA00023002"/>
    </source>
</evidence>
<dbReference type="RefSeq" id="WP_254099645.1">
    <property type="nucleotide sequence ID" value="NZ_JANATA010000007.1"/>
</dbReference>
<dbReference type="Pfam" id="PF13183">
    <property type="entry name" value="Fer4_8"/>
    <property type="match status" value="1"/>
</dbReference>
<gene>
    <name evidence="13" type="ORF">NLF92_05500</name>
</gene>
<dbReference type="GO" id="GO:0008720">
    <property type="term" value="F:D-lactate dehydrogenase (NAD+) activity"/>
    <property type="evidence" value="ECO:0007669"/>
    <property type="project" value="TreeGrafter"/>
</dbReference>
<sequence>MHPQYLNSLSHILDNERIITDISRRRAYATDASFYQLIPALVIKVASIGEMQDVLALSFLHNIPVTFRAAGTSLSGQAITDSVLILLTEHWRNHEILENGQKIRLQPGVVGADANRYLAPYQRKIGPDPASINACKIGGIAANNASGMCCGVAKNTFYTMAEMTIIFADGTALNTGDASSIAAFRTSHKPLLDAIEALAQNVQADAELTTLIQHKYRLKNTTGYSLNALTDYTDPVSVLSHLMVGSEGTLGFIADITYNTVVEHPYKATGLYLFANPTIACQLASTLREYPVDAVELLDQRALNSVAGKPGLPDTFCHNAPTSTALLIETTASDQASLDAHISQLTSLVQQAQPLEAIHFSQDAVLSAQLWAIRKATFPAVGAVRETGTTVIIEDVSFPHDVLDQGVLGLQALFAKYNYTEALIFGHALAGNLHFVFTQAFDTPEQVQRYDDFMRDVAQLVAVDFQGSLKAEHGTGRNMAPFVELEWGKKAFSVMRELKQIIDPTGILNPGVILNEDPDAHIKNLKALPKANDIVDKCIECGFCEPVCPSKDLTFTPRQRIAIWRRIQQLKDRGYLIDAERQELGQLEHDFQYYGIDTCAATGLCAERCPVGINTGDLIRELRGQNVGKFGTTIAKFSSEQFAPLTKTAGTALGLASRISKIIGPTRTNTLGRTLHHSTGRRMPLWFSRYPQPAAPLGTSKSASSQSLVAQTKLELEANHAESKKHTLEVIYFPSCASRTMGPDPLSKEQRSLHEVTQTVLHKAGYTVTIPASVSGLCCGMPFSSKGLSQFATAKGDELLASLQTLSDNGRIPIIFDTSPCKLRLAELGHALPIFEACEFMAQHALDKLDIQPINETVALHITCSSQKMGLSSALQTIAQRCATHVIEPEGIHCCGFAGDKGMTQPELNASALSTLKKQVGSSCSNGYSNSRTCEIGLSEHSGIDYQSLLYLLDRASTAKASA</sequence>
<evidence type="ECO:0000259" key="11">
    <source>
        <dbReference type="PROSITE" id="PS51379"/>
    </source>
</evidence>
<dbReference type="InterPro" id="IPR017900">
    <property type="entry name" value="4Fe4S_Fe_S_CS"/>
</dbReference>
<dbReference type="InterPro" id="IPR006094">
    <property type="entry name" value="Oxid_FAD_bind_N"/>
</dbReference>
<feature type="domain" description="4Fe-4S ferredoxin-type" evidence="11">
    <location>
        <begin position="527"/>
        <end position="558"/>
    </location>
</feature>
<evidence type="ECO:0000256" key="5">
    <source>
        <dbReference type="ARBA" id="ARBA00022827"/>
    </source>
</evidence>
<dbReference type="InterPro" id="IPR016171">
    <property type="entry name" value="Vanillyl_alc_oxidase_C-sub2"/>
</dbReference>
<dbReference type="InterPro" id="IPR009051">
    <property type="entry name" value="Helical_ferredxn"/>
</dbReference>
<dbReference type="Gene3D" id="3.30.70.2190">
    <property type="match status" value="1"/>
</dbReference>
<dbReference type="Pfam" id="PF02913">
    <property type="entry name" value="FAD-oxidase_C"/>
    <property type="match status" value="1"/>
</dbReference>
<dbReference type="InterPro" id="IPR016169">
    <property type="entry name" value="FAD-bd_PCMH_sub2"/>
</dbReference>
<keyword evidence="5" id="KW-0274">FAD</keyword>
<dbReference type="PANTHER" id="PTHR11748:SF111">
    <property type="entry name" value="D-LACTATE DEHYDROGENASE, MITOCHONDRIAL-RELATED"/>
    <property type="match status" value="1"/>
</dbReference>
<dbReference type="SUPFAM" id="SSF55103">
    <property type="entry name" value="FAD-linked oxidases, C-terminal domain"/>
    <property type="match status" value="1"/>
</dbReference>
<keyword evidence="9" id="KW-0411">Iron-sulfur</keyword>
<evidence type="ECO:0000256" key="9">
    <source>
        <dbReference type="ARBA" id="ARBA00023014"/>
    </source>
</evidence>
<dbReference type="EC" id="1.1.2.4" evidence="10"/>
<dbReference type="GO" id="GO:0071949">
    <property type="term" value="F:FAD binding"/>
    <property type="evidence" value="ECO:0007669"/>
    <property type="project" value="InterPro"/>
</dbReference>
<proteinExistence type="inferred from homology"/>
<evidence type="ECO:0000256" key="10">
    <source>
        <dbReference type="ARBA" id="ARBA00038897"/>
    </source>
</evidence>
<comment type="caution">
    <text evidence="13">The sequence shown here is derived from an EMBL/GenBank/DDBJ whole genome shotgun (WGS) entry which is preliminary data.</text>
</comment>
<evidence type="ECO:0000313" key="14">
    <source>
        <dbReference type="Proteomes" id="UP001165413"/>
    </source>
</evidence>
<dbReference type="EMBL" id="JANATA010000007">
    <property type="protein sequence ID" value="MCP3428397.1"/>
    <property type="molecule type" value="Genomic_DNA"/>
</dbReference>
<evidence type="ECO:0000256" key="8">
    <source>
        <dbReference type="ARBA" id="ARBA00023004"/>
    </source>
</evidence>
<comment type="similarity">
    <text evidence="2">Belongs to the FAD-binding oxidoreductase/transferase type 4 family.</text>
</comment>
<dbReference type="PANTHER" id="PTHR11748">
    <property type="entry name" value="D-LACTATE DEHYDROGENASE"/>
    <property type="match status" value="1"/>
</dbReference>
<protein>
    <recommendedName>
        <fullName evidence="10">D-lactate dehydrogenase (cytochrome)</fullName>
        <ecNumber evidence="10">1.1.2.4</ecNumber>
    </recommendedName>
</protein>
<keyword evidence="3" id="KW-0285">Flavoprotein</keyword>
<dbReference type="Gene3D" id="3.30.70.2740">
    <property type="match status" value="1"/>
</dbReference>
<keyword evidence="8" id="KW-0408">Iron</keyword>
<dbReference type="Pfam" id="PF02754">
    <property type="entry name" value="CCG"/>
    <property type="match status" value="1"/>
</dbReference>
<dbReference type="PROSITE" id="PS51387">
    <property type="entry name" value="FAD_PCMH"/>
    <property type="match status" value="1"/>
</dbReference>
<evidence type="ECO:0000313" key="13">
    <source>
        <dbReference type="EMBL" id="MCP3428397.1"/>
    </source>
</evidence>
<keyword evidence="7" id="KW-0560">Oxidoreductase</keyword>
<dbReference type="InterPro" id="IPR036318">
    <property type="entry name" value="FAD-bd_PCMH-like_sf"/>
</dbReference>